<dbReference type="InterPro" id="IPR042047">
    <property type="entry name" value="SleB_dom1"/>
</dbReference>
<dbReference type="InterPro" id="IPR011105">
    <property type="entry name" value="Cell_wall_hydrolase_SleB"/>
</dbReference>
<dbReference type="GO" id="GO:0016787">
    <property type="term" value="F:hydrolase activity"/>
    <property type="evidence" value="ECO:0007669"/>
    <property type="project" value="InterPro"/>
</dbReference>
<comment type="caution">
    <text evidence="2">The sequence shown here is derived from an EMBL/GenBank/DDBJ whole genome shotgun (WGS) entry which is preliminary data.</text>
</comment>
<gene>
    <name evidence="2" type="ORF">LCGC14_1770920</name>
</gene>
<feature type="domain" description="Cell wall hydrolase SleB" evidence="1">
    <location>
        <begin position="40"/>
        <end position="149"/>
    </location>
</feature>
<reference evidence="2" key="1">
    <citation type="journal article" date="2015" name="Nature">
        <title>Complex archaea that bridge the gap between prokaryotes and eukaryotes.</title>
        <authorList>
            <person name="Spang A."/>
            <person name="Saw J.H."/>
            <person name="Jorgensen S.L."/>
            <person name="Zaremba-Niedzwiedzka K."/>
            <person name="Martijn J."/>
            <person name="Lind A.E."/>
            <person name="van Eijk R."/>
            <person name="Schleper C."/>
            <person name="Guy L."/>
            <person name="Ettema T.J."/>
        </authorList>
    </citation>
    <scope>NUCLEOTIDE SEQUENCE</scope>
</reference>
<dbReference type="Pfam" id="PF07486">
    <property type="entry name" value="Hydrolase_2"/>
    <property type="match status" value="1"/>
</dbReference>
<accession>A0A0F9JD87</accession>
<name>A0A0F9JD87_9ZZZZ</name>
<sequence>MKQMLTLLLLSFLIASVAQAEELSDDSYCLAQNLYHEARGEHPSGVVAVGNVVLNRVQSKRFPNTICEVVKQGGQRRHKCQFSWYCDGRSDQTRDKASWQEMVWISELLLSGRIADNTDGALFYHTDGVDPYWNADMTPKMMLGVHIFY</sequence>
<evidence type="ECO:0000313" key="2">
    <source>
        <dbReference type="EMBL" id="KKM03786.1"/>
    </source>
</evidence>
<organism evidence="2">
    <name type="scientific">marine sediment metagenome</name>
    <dbReference type="NCBI Taxonomy" id="412755"/>
    <lineage>
        <taxon>unclassified sequences</taxon>
        <taxon>metagenomes</taxon>
        <taxon>ecological metagenomes</taxon>
    </lineage>
</organism>
<proteinExistence type="predicted"/>
<dbReference type="Gene3D" id="1.10.10.2520">
    <property type="entry name" value="Cell wall hydrolase SleB, domain 1"/>
    <property type="match status" value="1"/>
</dbReference>
<evidence type="ECO:0000259" key="1">
    <source>
        <dbReference type="Pfam" id="PF07486"/>
    </source>
</evidence>
<protein>
    <recommendedName>
        <fullName evidence="1">Cell wall hydrolase SleB domain-containing protein</fullName>
    </recommendedName>
</protein>
<dbReference type="AlphaFoldDB" id="A0A0F9JD87"/>
<dbReference type="EMBL" id="LAZR01016601">
    <property type="protein sequence ID" value="KKM03786.1"/>
    <property type="molecule type" value="Genomic_DNA"/>
</dbReference>